<dbReference type="Gene3D" id="1.10.10.10">
    <property type="entry name" value="Winged helix-like DNA-binding domain superfamily/Winged helix DNA-binding domain"/>
    <property type="match status" value="1"/>
</dbReference>
<dbReference type="InterPro" id="IPR006197">
    <property type="entry name" value="Peptidase_S24_LexA"/>
</dbReference>
<keyword evidence="4 12" id="KW-0227">DNA damage</keyword>
<comment type="similarity">
    <text evidence="1 12 13">Belongs to the peptidase S24 family.</text>
</comment>
<dbReference type="Pfam" id="PF01726">
    <property type="entry name" value="LexA_DNA_bind"/>
    <property type="match status" value="1"/>
</dbReference>
<evidence type="ECO:0000256" key="3">
    <source>
        <dbReference type="ARBA" id="ARBA00022705"/>
    </source>
</evidence>
<dbReference type="InterPro" id="IPR050077">
    <property type="entry name" value="LexA_repressor"/>
</dbReference>
<keyword evidence="8 12" id="KW-0238">DNA-binding</keyword>
<dbReference type="EMBL" id="PCWQ01000014">
    <property type="protein sequence ID" value="PIR06294.1"/>
    <property type="molecule type" value="Genomic_DNA"/>
</dbReference>
<feature type="active site" description="For autocatalytic cleavage activity" evidence="12">
    <location>
        <position position="159"/>
    </location>
</feature>
<accession>A0A2H0NBQ2</accession>
<dbReference type="InterPro" id="IPR011991">
    <property type="entry name" value="ArsR-like_HTH"/>
</dbReference>
<evidence type="ECO:0000256" key="6">
    <source>
        <dbReference type="ARBA" id="ARBA00022813"/>
    </source>
</evidence>
<evidence type="ECO:0000256" key="12">
    <source>
        <dbReference type="HAMAP-Rule" id="MF_00015"/>
    </source>
</evidence>
<dbReference type="Proteomes" id="UP000230564">
    <property type="component" value="Unassembled WGS sequence"/>
</dbReference>
<dbReference type="InterPro" id="IPR039418">
    <property type="entry name" value="LexA-like"/>
</dbReference>
<dbReference type="GO" id="GO:0009432">
    <property type="term" value="P:SOS response"/>
    <property type="evidence" value="ECO:0007669"/>
    <property type="project" value="UniProtKB-UniRule"/>
</dbReference>
<keyword evidence="7 12" id="KW-0805">Transcription regulation</keyword>
<feature type="domain" description="LexA repressor DNA-binding" evidence="15">
    <location>
        <begin position="1"/>
        <end position="64"/>
    </location>
</feature>
<dbReference type="InterPro" id="IPR036286">
    <property type="entry name" value="LexA/Signal_pep-like_sf"/>
</dbReference>
<comment type="function">
    <text evidence="12">Represses a number of genes involved in the response to DNA damage (SOS response), including recA and lexA. In the presence of single-stranded DNA, RecA interacts with LexA causing an autocatalytic cleavage which disrupts the DNA-binding part of LexA, leading to derepression of the SOS regulon and eventually DNA repair.</text>
</comment>
<dbReference type="InterPro" id="IPR006200">
    <property type="entry name" value="LexA"/>
</dbReference>
<evidence type="ECO:0000256" key="2">
    <source>
        <dbReference type="ARBA" id="ARBA00022491"/>
    </source>
</evidence>
<feature type="domain" description="Peptidase S24/S26A/S26B/S26C" evidence="14">
    <location>
        <begin position="80"/>
        <end position="191"/>
    </location>
</feature>
<proteinExistence type="inferred from homology"/>
<dbReference type="FunFam" id="1.10.10.10:FF:000009">
    <property type="entry name" value="LexA repressor"/>
    <property type="match status" value="1"/>
</dbReference>
<evidence type="ECO:0000256" key="11">
    <source>
        <dbReference type="ARBA" id="ARBA00023236"/>
    </source>
</evidence>
<keyword evidence="9 12" id="KW-0804">Transcription</keyword>
<dbReference type="Gene3D" id="2.10.109.10">
    <property type="entry name" value="Umud Fragment, subunit A"/>
    <property type="match status" value="1"/>
</dbReference>
<dbReference type="Pfam" id="PF00717">
    <property type="entry name" value="Peptidase_S24"/>
    <property type="match status" value="1"/>
</dbReference>
<evidence type="ECO:0000256" key="9">
    <source>
        <dbReference type="ARBA" id="ARBA00023163"/>
    </source>
</evidence>
<organism evidence="16 17">
    <name type="scientific">Candidatus Komeilibacteria bacterium CG11_big_fil_rev_8_21_14_0_20_36_20</name>
    <dbReference type="NCBI Taxonomy" id="1974477"/>
    <lineage>
        <taxon>Bacteria</taxon>
        <taxon>Candidatus Komeiliibacteriota</taxon>
    </lineage>
</organism>
<feature type="site" description="Cleavage; by autolysis" evidence="12">
    <location>
        <begin position="87"/>
        <end position="88"/>
    </location>
</feature>
<feature type="DNA-binding region" description="H-T-H motif" evidence="12">
    <location>
        <begin position="28"/>
        <end position="48"/>
    </location>
</feature>
<evidence type="ECO:0000313" key="16">
    <source>
        <dbReference type="EMBL" id="PIR06294.1"/>
    </source>
</evidence>
<evidence type="ECO:0000256" key="1">
    <source>
        <dbReference type="ARBA" id="ARBA00007484"/>
    </source>
</evidence>
<dbReference type="EC" id="3.4.21.88" evidence="12"/>
<dbReference type="GO" id="GO:0006260">
    <property type="term" value="P:DNA replication"/>
    <property type="evidence" value="ECO:0007669"/>
    <property type="project" value="UniProtKB-UniRule"/>
</dbReference>
<dbReference type="AlphaFoldDB" id="A0A2H0NBQ2"/>
<comment type="caution">
    <text evidence="16">The sequence shown here is derived from an EMBL/GenBank/DDBJ whole genome shotgun (WGS) entry which is preliminary data.</text>
</comment>
<keyword evidence="3 12" id="KW-0235">DNA replication</keyword>
<dbReference type="PANTHER" id="PTHR33516:SF2">
    <property type="entry name" value="LEXA REPRESSOR-RELATED"/>
    <property type="match status" value="1"/>
</dbReference>
<keyword evidence="5 12" id="KW-0378">Hydrolase</keyword>
<dbReference type="GO" id="GO:0045892">
    <property type="term" value="P:negative regulation of DNA-templated transcription"/>
    <property type="evidence" value="ECO:0007669"/>
    <property type="project" value="UniProtKB-UniRule"/>
</dbReference>
<dbReference type="HAMAP" id="MF_00015">
    <property type="entry name" value="LexA"/>
    <property type="match status" value="1"/>
</dbReference>
<comment type="catalytic activity">
    <reaction evidence="12">
        <text>Hydrolysis of Ala-|-Gly bond in repressor LexA.</text>
        <dbReference type="EC" id="3.4.21.88"/>
    </reaction>
</comment>
<protein>
    <recommendedName>
        <fullName evidence="12">LexA repressor</fullName>
        <ecNumber evidence="12">3.4.21.88</ecNumber>
    </recommendedName>
</protein>
<evidence type="ECO:0000256" key="5">
    <source>
        <dbReference type="ARBA" id="ARBA00022801"/>
    </source>
</evidence>
<keyword evidence="2 12" id="KW-0678">Repressor</keyword>
<sequence>MPNLTKKQKEILDFITQFIQTNDYAPSYREIADYFGLSSTATVHEHIKALEDKGLITSGHNMARSLEIIKHRFGQSIELPLAGLITAGEPIEAIQDNEMIAVPSTLVKDENSYVLKVRGESMIEEGILDGDYVIVERNFYPKNGDVVVALLDNTYATLKKYYREKDRIRLQPANKTMKPIYAQNPSIQGIVRAILRTFI</sequence>
<dbReference type="InterPro" id="IPR006199">
    <property type="entry name" value="LexA_DNA-bd_dom"/>
</dbReference>
<evidence type="ECO:0000313" key="17">
    <source>
        <dbReference type="Proteomes" id="UP000230564"/>
    </source>
</evidence>
<dbReference type="GO" id="GO:0004252">
    <property type="term" value="F:serine-type endopeptidase activity"/>
    <property type="evidence" value="ECO:0007669"/>
    <property type="project" value="UniProtKB-UniRule"/>
</dbReference>
<dbReference type="GO" id="GO:0006508">
    <property type="term" value="P:proteolysis"/>
    <property type="evidence" value="ECO:0007669"/>
    <property type="project" value="InterPro"/>
</dbReference>
<evidence type="ECO:0000256" key="13">
    <source>
        <dbReference type="RuleBase" id="RU003991"/>
    </source>
</evidence>
<dbReference type="InterPro" id="IPR015927">
    <property type="entry name" value="Peptidase_S24_S26A/B/C"/>
</dbReference>
<dbReference type="CDD" id="cd00090">
    <property type="entry name" value="HTH_ARSR"/>
    <property type="match status" value="1"/>
</dbReference>
<evidence type="ECO:0000256" key="8">
    <source>
        <dbReference type="ARBA" id="ARBA00023125"/>
    </source>
</evidence>
<dbReference type="NCBIfam" id="TIGR00498">
    <property type="entry name" value="lexA"/>
    <property type="match status" value="1"/>
</dbReference>
<dbReference type="PRINTS" id="PR00726">
    <property type="entry name" value="LEXASERPTASE"/>
</dbReference>
<keyword evidence="6 12" id="KW-0068">Autocatalytic cleavage</keyword>
<dbReference type="InterPro" id="IPR036390">
    <property type="entry name" value="WH_DNA-bd_sf"/>
</dbReference>
<evidence type="ECO:0000256" key="4">
    <source>
        <dbReference type="ARBA" id="ARBA00022763"/>
    </source>
</evidence>
<dbReference type="InterPro" id="IPR036388">
    <property type="entry name" value="WH-like_DNA-bd_sf"/>
</dbReference>
<evidence type="ECO:0000259" key="14">
    <source>
        <dbReference type="Pfam" id="PF00717"/>
    </source>
</evidence>
<dbReference type="SUPFAM" id="SSF46785">
    <property type="entry name" value="Winged helix' DNA-binding domain"/>
    <property type="match status" value="1"/>
</dbReference>
<keyword evidence="10 12" id="KW-0234">DNA repair</keyword>
<dbReference type="GO" id="GO:0006281">
    <property type="term" value="P:DNA repair"/>
    <property type="evidence" value="ECO:0007669"/>
    <property type="project" value="UniProtKB-UniRule"/>
</dbReference>
<keyword evidence="11 12" id="KW-0742">SOS response</keyword>
<gene>
    <name evidence="12" type="primary">lexA</name>
    <name evidence="16" type="ORF">COV55_04150</name>
</gene>
<dbReference type="GO" id="GO:0003677">
    <property type="term" value="F:DNA binding"/>
    <property type="evidence" value="ECO:0007669"/>
    <property type="project" value="UniProtKB-UniRule"/>
</dbReference>
<dbReference type="CDD" id="cd06529">
    <property type="entry name" value="S24_LexA-like"/>
    <property type="match status" value="1"/>
</dbReference>
<comment type="subunit">
    <text evidence="12">Homodimer.</text>
</comment>
<name>A0A2H0NBQ2_9BACT</name>
<evidence type="ECO:0000259" key="15">
    <source>
        <dbReference type="Pfam" id="PF01726"/>
    </source>
</evidence>
<feature type="active site" description="For autocatalytic cleavage activity" evidence="12">
    <location>
        <position position="121"/>
    </location>
</feature>
<reference evidence="16 17" key="1">
    <citation type="submission" date="2017-09" db="EMBL/GenBank/DDBJ databases">
        <title>Depth-based differentiation of microbial function through sediment-hosted aquifers and enrichment of novel symbionts in the deep terrestrial subsurface.</title>
        <authorList>
            <person name="Probst A.J."/>
            <person name="Ladd B."/>
            <person name="Jarett J.K."/>
            <person name="Geller-Mcgrath D.E."/>
            <person name="Sieber C.M."/>
            <person name="Emerson J.B."/>
            <person name="Anantharaman K."/>
            <person name="Thomas B.C."/>
            <person name="Malmstrom R."/>
            <person name="Stieglmeier M."/>
            <person name="Klingl A."/>
            <person name="Woyke T."/>
            <person name="Ryan C.M."/>
            <person name="Banfield J.F."/>
        </authorList>
    </citation>
    <scope>NUCLEOTIDE SEQUENCE [LARGE SCALE GENOMIC DNA]</scope>
    <source>
        <strain evidence="16">CG11_big_fil_rev_8_21_14_0_20_36_20</strain>
    </source>
</reference>
<dbReference type="PANTHER" id="PTHR33516">
    <property type="entry name" value="LEXA REPRESSOR"/>
    <property type="match status" value="1"/>
</dbReference>
<evidence type="ECO:0000256" key="7">
    <source>
        <dbReference type="ARBA" id="ARBA00023015"/>
    </source>
</evidence>
<evidence type="ECO:0000256" key="10">
    <source>
        <dbReference type="ARBA" id="ARBA00023204"/>
    </source>
</evidence>
<dbReference type="SUPFAM" id="SSF51306">
    <property type="entry name" value="LexA/Signal peptidase"/>
    <property type="match status" value="1"/>
</dbReference>